<keyword evidence="1" id="KW-0378">Hydrolase</keyword>
<gene>
    <name evidence="1" type="primary">USP37_2</name>
    <name evidence="1" type="ORF">K3G42_020256</name>
</gene>
<organism evidence="1 2">
    <name type="scientific">Sphaerodactylus townsendi</name>
    <dbReference type="NCBI Taxonomy" id="933632"/>
    <lineage>
        <taxon>Eukaryota</taxon>
        <taxon>Metazoa</taxon>
        <taxon>Chordata</taxon>
        <taxon>Craniata</taxon>
        <taxon>Vertebrata</taxon>
        <taxon>Euteleostomi</taxon>
        <taxon>Lepidosauria</taxon>
        <taxon>Squamata</taxon>
        <taxon>Bifurcata</taxon>
        <taxon>Gekkota</taxon>
        <taxon>Sphaerodactylidae</taxon>
        <taxon>Sphaerodactylus</taxon>
    </lineage>
</organism>
<keyword evidence="2" id="KW-1185">Reference proteome</keyword>
<reference evidence="1" key="1">
    <citation type="submission" date="2021-08" db="EMBL/GenBank/DDBJ databases">
        <title>The first chromosome-level gecko genome reveals the dynamic sex chromosomes of Neotropical dwarf geckos (Sphaerodactylidae: Sphaerodactylus).</title>
        <authorList>
            <person name="Pinto B.J."/>
            <person name="Keating S.E."/>
            <person name="Gamble T."/>
        </authorList>
    </citation>
    <scope>NUCLEOTIDE SEQUENCE</scope>
    <source>
        <strain evidence="1">TG3544</strain>
    </source>
</reference>
<name>A0ACB8G231_9SAUR</name>
<dbReference type="EMBL" id="CM037615">
    <property type="protein sequence ID" value="KAH8013522.1"/>
    <property type="molecule type" value="Genomic_DNA"/>
</dbReference>
<sequence length="282" mass="31241">MRSLQTGTTKWKEGTFEVVDSDSKVTLVVRYSAGGIPKIFQLNHNIKNVVVRPNRGKLSCLMVTLKDSSFLTVDKIPSKDADEMRLYLEAVQNRFHTAAKSTQGSSSFGGILGNRTTQKDSNRQFQYIENQTPTKKTVVENKDDTPLRKVLASPGRAAIKNSGGTGISGNRVSMVVTPATSTPHRSGLLENRERRKRAQPTSEMNEDYPKENDSSSNNKAMTDPARKFLCSSREKQLNLKQAEENRTSGFCLTRLPPRFMVVGSSTKDYSASNSNLDRSNVG</sequence>
<accession>A0ACB8G231</accession>
<evidence type="ECO:0000313" key="2">
    <source>
        <dbReference type="Proteomes" id="UP000827872"/>
    </source>
</evidence>
<dbReference type="Proteomes" id="UP000827872">
    <property type="component" value="Linkage Group LG02"/>
</dbReference>
<protein>
    <submittedName>
        <fullName evidence="1">Ubiquitin carboxyl-terminal hydrolase 37</fullName>
    </submittedName>
</protein>
<evidence type="ECO:0000313" key="1">
    <source>
        <dbReference type="EMBL" id="KAH8013522.1"/>
    </source>
</evidence>
<proteinExistence type="predicted"/>
<comment type="caution">
    <text evidence="1">The sequence shown here is derived from an EMBL/GenBank/DDBJ whole genome shotgun (WGS) entry which is preliminary data.</text>
</comment>